<reference evidence="2" key="2">
    <citation type="submission" date="2015-08" db="UniProtKB">
        <authorList>
            <consortium name="WormBaseParasite"/>
        </authorList>
    </citation>
    <scope>IDENTIFICATION</scope>
</reference>
<name>A0A0K0FZX8_STRVS</name>
<sequence>MERSYIDIRHSEKYDNQFLALRDASTNFIIARWIGNMKTCTIKKTLSSTIDTYVVWREIMCDQQSCFLSEEIDVYMKEKSERSIRSLKDNLEKFHLEGKFKTEALSTSRVIPYKNRKAPLQLIFDDSTRDLVNILPEPKKYKIEIYLLKIIIKKDLI</sequence>
<dbReference type="Gene3D" id="3.30.420.10">
    <property type="entry name" value="Ribonuclease H-like superfamily/Ribonuclease H"/>
    <property type="match status" value="1"/>
</dbReference>
<evidence type="ECO:0000313" key="1">
    <source>
        <dbReference type="Proteomes" id="UP000035680"/>
    </source>
</evidence>
<dbReference type="Proteomes" id="UP000035680">
    <property type="component" value="Unassembled WGS sequence"/>
</dbReference>
<dbReference type="WBParaSite" id="SVE_1800800.1">
    <property type="protein sequence ID" value="SVE_1800800.1"/>
    <property type="gene ID" value="SVE_1800800"/>
</dbReference>
<dbReference type="AlphaFoldDB" id="A0A0K0FZX8"/>
<protein>
    <submittedName>
        <fullName evidence="2">Integrase catalytic domain-containing protein</fullName>
    </submittedName>
</protein>
<dbReference type="STRING" id="75913.A0A0K0FZX8"/>
<keyword evidence="1" id="KW-1185">Reference proteome</keyword>
<dbReference type="InterPro" id="IPR036397">
    <property type="entry name" value="RNaseH_sf"/>
</dbReference>
<accession>A0A0K0FZX8</accession>
<proteinExistence type="predicted"/>
<evidence type="ECO:0000313" key="2">
    <source>
        <dbReference type="WBParaSite" id="SVE_1800800.1"/>
    </source>
</evidence>
<organism evidence="1 2">
    <name type="scientific">Strongyloides venezuelensis</name>
    <name type="common">Threadworm</name>
    <dbReference type="NCBI Taxonomy" id="75913"/>
    <lineage>
        <taxon>Eukaryota</taxon>
        <taxon>Metazoa</taxon>
        <taxon>Ecdysozoa</taxon>
        <taxon>Nematoda</taxon>
        <taxon>Chromadorea</taxon>
        <taxon>Rhabditida</taxon>
        <taxon>Tylenchina</taxon>
        <taxon>Panagrolaimomorpha</taxon>
        <taxon>Strongyloidoidea</taxon>
        <taxon>Strongyloididae</taxon>
        <taxon>Strongyloides</taxon>
    </lineage>
</organism>
<reference evidence="1" key="1">
    <citation type="submission" date="2014-07" db="EMBL/GenBank/DDBJ databases">
        <authorList>
            <person name="Martin A.A"/>
            <person name="De Silva N."/>
        </authorList>
    </citation>
    <scope>NUCLEOTIDE SEQUENCE</scope>
</reference>
<dbReference type="GO" id="GO:0003676">
    <property type="term" value="F:nucleic acid binding"/>
    <property type="evidence" value="ECO:0007669"/>
    <property type="project" value="InterPro"/>
</dbReference>